<sequence length="145" mass="16203">MDKPLFHKTLLPVNDSPQSERAVQKAIELYQAGVIDNLVLFNVYDTSGVDITKLHSAEKLDELRAESLQVLEKYQKMLADHNIPCTIKKAGGDPASLILDLIENDGQFDLIIMGSRRLNKFQELAFGSVTDKVTRLVNIPVLVIK</sequence>
<feature type="domain" description="UspA" evidence="2">
    <location>
        <begin position="6"/>
        <end position="145"/>
    </location>
</feature>
<comment type="similarity">
    <text evidence="1">Belongs to the universal stress protein A family.</text>
</comment>
<dbReference type="PRINTS" id="PR01438">
    <property type="entry name" value="UNVRSLSTRESS"/>
</dbReference>
<dbReference type="AlphaFoldDB" id="A0A1M5PWK0"/>
<evidence type="ECO:0000313" key="3">
    <source>
        <dbReference type="EMBL" id="SHH06208.1"/>
    </source>
</evidence>
<dbReference type="InterPro" id="IPR006015">
    <property type="entry name" value="Universal_stress_UspA"/>
</dbReference>
<accession>A0A1M5PWK0</accession>
<dbReference type="PANTHER" id="PTHR46268">
    <property type="entry name" value="STRESS RESPONSE PROTEIN NHAX"/>
    <property type="match status" value="1"/>
</dbReference>
<dbReference type="Gene3D" id="3.40.50.620">
    <property type="entry name" value="HUPs"/>
    <property type="match status" value="1"/>
</dbReference>
<organism evidence="3 4">
    <name type="scientific">Thermosyntropha lipolytica DSM 11003</name>
    <dbReference type="NCBI Taxonomy" id="1123382"/>
    <lineage>
        <taxon>Bacteria</taxon>
        <taxon>Bacillati</taxon>
        <taxon>Bacillota</taxon>
        <taxon>Clostridia</taxon>
        <taxon>Eubacteriales</taxon>
        <taxon>Syntrophomonadaceae</taxon>
        <taxon>Thermosyntropha</taxon>
    </lineage>
</organism>
<dbReference type="Pfam" id="PF00582">
    <property type="entry name" value="Usp"/>
    <property type="match status" value="1"/>
</dbReference>
<name>A0A1M5PWK0_9FIRM</name>
<keyword evidence="4" id="KW-1185">Reference proteome</keyword>
<reference evidence="4" key="1">
    <citation type="submission" date="2016-11" db="EMBL/GenBank/DDBJ databases">
        <authorList>
            <person name="Varghese N."/>
            <person name="Submissions S."/>
        </authorList>
    </citation>
    <scope>NUCLEOTIDE SEQUENCE [LARGE SCALE GENOMIC DNA]</scope>
    <source>
        <strain evidence="4">DSM 11003</strain>
    </source>
</reference>
<protein>
    <submittedName>
        <fullName evidence="3">Nucleotide-binding universal stress protein, UspA family</fullName>
    </submittedName>
</protein>
<dbReference type="Proteomes" id="UP000242329">
    <property type="component" value="Unassembled WGS sequence"/>
</dbReference>
<gene>
    <name evidence="3" type="ORF">SAMN02745221_01590</name>
</gene>
<dbReference type="OrthoDB" id="152484at2"/>
<dbReference type="InterPro" id="IPR014729">
    <property type="entry name" value="Rossmann-like_a/b/a_fold"/>
</dbReference>
<evidence type="ECO:0000259" key="2">
    <source>
        <dbReference type="Pfam" id="PF00582"/>
    </source>
</evidence>
<dbReference type="PANTHER" id="PTHR46268:SF6">
    <property type="entry name" value="UNIVERSAL STRESS PROTEIN UP12"/>
    <property type="match status" value="1"/>
</dbReference>
<proteinExistence type="inferred from homology"/>
<evidence type="ECO:0000256" key="1">
    <source>
        <dbReference type="ARBA" id="ARBA00008791"/>
    </source>
</evidence>
<dbReference type="STRING" id="1123382.SAMN02745221_01590"/>
<dbReference type="EMBL" id="FQWY01000027">
    <property type="protein sequence ID" value="SHH06208.1"/>
    <property type="molecule type" value="Genomic_DNA"/>
</dbReference>
<dbReference type="SUPFAM" id="SSF52402">
    <property type="entry name" value="Adenine nucleotide alpha hydrolases-like"/>
    <property type="match status" value="1"/>
</dbReference>
<dbReference type="CDD" id="cd00293">
    <property type="entry name" value="USP-like"/>
    <property type="match status" value="1"/>
</dbReference>
<evidence type="ECO:0000313" key="4">
    <source>
        <dbReference type="Proteomes" id="UP000242329"/>
    </source>
</evidence>
<dbReference type="InterPro" id="IPR006016">
    <property type="entry name" value="UspA"/>
</dbReference>
<dbReference type="RefSeq" id="WP_073092523.1">
    <property type="nucleotide sequence ID" value="NZ_FQWY01000027.1"/>
</dbReference>